<keyword evidence="7" id="KW-0175">Coiled coil</keyword>
<dbReference type="InterPro" id="IPR045227">
    <property type="entry name" value="WDR18/Ipi3/RID3"/>
</dbReference>
<gene>
    <name evidence="9" type="ORF">AB675_11875</name>
</gene>
<dbReference type="AlphaFoldDB" id="A0A0N1HNY2"/>
<dbReference type="GO" id="GO:0120330">
    <property type="term" value="C:rixosome complex"/>
    <property type="evidence" value="ECO:0007669"/>
    <property type="project" value="UniProtKB-UniRule"/>
</dbReference>
<dbReference type="Proteomes" id="UP000038010">
    <property type="component" value="Unassembled WGS sequence"/>
</dbReference>
<evidence type="ECO:0000256" key="3">
    <source>
        <dbReference type="ARBA" id="ARBA00022574"/>
    </source>
</evidence>
<dbReference type="InterPro" id="IPR001680">
    <property type="entry name" value="WD40_rpt"/>
</dbReference>
<keyword evidence="6" id="KW-0698">rRNA processing</keyword>
<dbReference type="Gene3D" id="2.130.10.10">
    <property type="entry name" value="YVTN repeat-like/Quinoprotein amine dehydrogenase"/>
    <property type="match status" value="2"/>
</dbReference>
<sequence>MLTGSLIAATLTVNAPSQHLAASLKDVGVFQYDIQPQTTLRTGFKKSSTNPRCLAVSRAHIYAAQATKAVVHVYSRQKGNLEATVPFPDRIHSVAFAEAAQVLILGTDDGKLVLWEVGTGRITTSSASHLQAVTQLRVTPDNDLILSGSPDTTVQIWSLSQLLSFSSSAHSYSGEASNVPINTFENHRNPITALSCGNSRSSTNFAVSAAADSTCHIWQIQSCQILRTVLLPAAPMCIAIDPADRAAYLGDESGSISHIDLIELGQSTVTSGESGRLTDIGKQKQWTTSSNAGSMHCLDVSYDGTYLVSGHTHGDLLRWDVAKHKVMSDVSKLGQPISNVQILRPEGLPEATPVSFDIVEVTKPRLEFAAQSDSGSTNIPATYKLHASLRGKRQSETNAVALAMTTDGWPSSILDAAVDAVSRSGADSQSQVPKSTLRQAETLKTENEQLKRNLAAHKEAELQRMERSLQRMARREDIDLDRRKAYHQAIKNGADRKTANGAMLEVEAASQRERDQLDADSDAEAFPDAMDVG</sequence>
<comment type="subcellular location">
    <subcellularLocation>
        <location evidence="6">Nucleus</location>
    </subcellularLocation>
</comment>
<dbReference type="PROSITE" id="PS50082">
    <property type="entry name" value="WD_REPEATS_2"/>
    <property type="match status" value="2"/>
</dbReference>
<comment type="subunit">
    <text evidence="6">Component of the RIX1 complex, composed of IPI1, RIX1/IPI2 and IPI3 in a 1:2:2 stoichiometry. The complex interacts (via RIX1) with MDN1 (via its hexameric AAA ATPase ring) and the pre-60S ribosome particles.</text>
</comment>
<dbReference type="PANTHER" id="PTHR18763:SF0">
    <property type="entry name" value="WD REPEAT-CONTAINING PROTEIN 18"/>
    <property type="match status" value="1"/>
</dbReference>
<reference evidence="9 10" key="1">
    <citation type="submission" date="2015-06" db="EMBL/GenBank/DDBJ databases">
        <title>Draft genome of the ant-associated black yeast Phialophora attae CBS 131958.</title>
        <authorList>
            <person name="Moreno L.F."/>
            <person name="Stielow B.J."/>
            <person name="de Hoog S."/>
            <person name="Vicente V.A."/>
            <person name="Weiss V.A."/>
            <person name="de Vries M."/>
            <person name="Cruz L.M."/>
            <person name="Souza E.M."/>
        </authorList>
    </citation>
    <scope>NUCLEOTIDE SEQUENCE [LARGE SCALE GENOMIC DNA]</scope>
    <source>
        <strain evidence="9 10">CBS 131958</strain>
    </source>
</reference>
<feature type="repeat" description="WD" evidence="5">
    <location>
        <begin position="126"/>
        <end position="160"/>
    </location>
</feature>
<dbReference type="InterPro" id="IPR015943">
    <property type="entry name" value="WD40/YVTN_repeat-like_dom_sf"/>
</dbReference>
<dbReference type="Pfam" id="PF00400">
    <property type="entry name" value="WD40"/>
    <property type="match status" value="2"/>
</dbReference>
<dbReference type="SMART" id="SM00320">
    <property type="entry name" value="WD40"/>
    <property type="match status" value="4"/>
</dbReference>
<keyword evidence="4" id="KW-0677">Repeat</keyword>
<comment type="caution">
    <text evidence="9">The sequence shown here is derived from an EMBL/GenBank/DDBJ whole genome shotgun (WGS) entry which is preliminary data.</text>
</comment>
<dbReference type="PROSITE" id="PS50294">
    <property type="entry name" value="WD_REPEATS_REGION"/>
    <property type="match status" value="1"/>
</dbReference>
<dbReference type="FunFam" id="2.130.10.10:FF:000929">
    <property type="entry name" value="Ribosomal assembly complex component Ipi3"/>
    <property type="match status" value="1"/>
</dbReference>
<keyword evidence="10" id="KW-1185">Reference proteome</keyword>
<dbReference type="OrthoDB" id="756370at2759"/>
<organism evidence="9 10">
    <name type="scientific">Cyphellophora attinorum</name>
    <dbReference type="NCBI Taxonomy" id="1664694"/>
    <lineage>
        <taxon>Eukaryota</taxon>
        <taxon>Fungi</taxon>
        <taxon>Dikarya</taxon>
        <taxon>Ascomycota</taxon>
        <taxon>Pezizomycotina</taxon>
        <taxon>Eurotiomycetes</taxon>
        <taxon>Chaetothyriomycetidae</taxon>
        <taxon>Chaetothyriales</taxon>
        <taxon>Cyphellophoraceae</taxon>
        <taxon>Cyphellophora</taxon>
    </lineage>
</organism>
<dbReference type="STRING" id="1664694.A0A0N1HNY2"/>
<proteinExistence type="inferred from homology"/>
<evidence type="ECO:0000313" key="10">
    <source>
        <dbReference type="Proteomes" id="UP000038010"/>
    </source>
</evidence>
<dbReference type="GO" id="GO:0006364">
    <property type="term" value="P:rRNA processing"/>
    <property type="evidence" value="ECO:0007669"/>
    <property type="project" value="UniProtKB-UniRule"/>
</dbReference>
<evidence type="ECO:0000256" key="4">
    <source>
        <dbReference type="ARBA" id="ARBA00022737"/>
    </source>
</evidence>
<evidence type="ECO:0000256" key="6">
    <source>
        <dbReference type="RuleBase" id="RU369067"/>
    </source>
</evidence>
<dbReference type="VEuPathDB" id="FungiDB:AB675_11875"/>
<keyword evidence="6" id="KW-0539">Nucleus</keyword>
<evidence type="ECO:0000313" key="9">
    <source>
        <dbReference type="EMBL" id="KPI36860.1"/>
    </source>
</evidence>
<feature type="coiled-coil region" evidence="7">
    <location>
        <begin position="440"/>
        <end position="475"/>
    </location>
</feature>
<evidence type="ECO:0000256" key="8">
    <source>
        <dbReference type="SAM" id="MobiDB-lite"/>
    </source>
</evidence>
<dbReference type="GO" id="GO:0006261">
    <property type="term" value="P:DNA-templated DNA replication"/>
    <property type="evidence" value="ECO:0007669"/>
    <property type="project" value="TreeGrafter"/>
</dbReference>
<name>A0A0N1HNY2_9EURO</name>
<dbReference type="GO" id="GO:0005656">
    <property type="term" value="C:nuclear pre-replicative complex"/>
    <property type="evidence" value="ECO:0007669"/>
    <property type="project" value="TreeGrafter"/>
</dbReference>
<keyword evidence="3 5" id="KW-0853">WD repeat</keyword>
<evidence type="ECO:0000256" key="7">
    <source>
        <dbReference type="SAM" id="Coils"/>
    </source>
</evidence>
<dbReference type="InterPro" id="IPR036322">
    <property type="entry name" value="WD40_repeat_dom_sf"/>
</dbReference>
<feature type="repeat" description="WD" evidence="5">
    <location>
        <begin position="91"/>
        <end position="125"/>
    </location>
</feature>
<evidence type="ECO:0000256" key="5">
    <source>
        <dbReference type="PROSITE-ProRule" id="PRU00221"/>
    </source>
</evidence>
<dbReference type="PROSITE" id="PS00678">
    <property type="entry name" value="WD_REPEATS_1"/>
    <property type="match status" value="1"/>
</dbReference>
<comment type="function">
    <text evidence="1 6">Component of the RIX1 complex required for processing of ITS2 sequences from 35S pre-rRNA.</text>
</comment>
<comment type="similarity">
    <text evidence="2 6">Belongs to the WD repeat IPI3/WDR18 family.</text>
</comment>
<evidence type="ECO:0000256" key="1">
    <source>
        <dbReference type="ARBA" id="ARBA00002355"/>
    </source>
</evidence>
<accession>A0A0N1HNY2</accession>
<evidence type="ECO:0000256" key="2">
    <source>
        <dbReference type="ARBA" id="ARBA00010143"/>
    </source>
</evidence>
<dbReference type="EMBL" id="LFJN01000028">
    <property type="protein sequence ID" value="KPI36860.1"/>
    <property type="molecule type" value="Genomic_DNA"/>
</dbReference>
<protein>
    <recommendedName>
        <fullName evidence="6">Pre-rRNA-processing protein IPI3</fullName>
    </recommendedName>
</protein>
<dbReference type="GeneID" id="28732640"/>
<dbReference type="InterPro" id="IPR019775">
    <property type="entry name" value="WD40_repeat_CS"/>
</dbReference>
<dbReference type="SUPFAM" id="SSF50978">
    <property type="entry name" value="WD40 repeat-like"/>
    <property type="match status" value="1"/>
</dbReference>
<feature type="region of interest" description="Disordered" evidence="8">
    <location>
        <begin position="491"/>
        <end position="533"/>
    </location>
</feature>
<dbReference type="PANTHER" id="PTHR18763">
    <property type="entry name" value="WD-REPEAT PROTEIN 18"/>
    <property type="match status" value="1"/>
</dbReference>
<dbReference type="RefSeq" id="XP_017996823.1">
    <property type="nucleotide sequence ID" value="XM_018140759.1"/>
</dbReference>